<dbReference type="OrthoDB" id="2679957at2"/>
<proteinExistence type="predicted"/>
<evidence type="ECO:0000313" key="1">
    <source>
        <dbReference type="EMBL" id="NBI30182.1"/>
    </source>
</evidence>
<evidence type="ECO:0000313" key="2">
    <source>
        <dbReference type="Proteomes" id="UP000448943"/>
    </source>
</evidence>
<keyword evidence="2" id="KW-1185">Reference proteome</keyword>
<dbReference type="Proteomes" id="UP000448943">
    <property type="component" value="Unassembled WGS sequence"/>
</dbReference>
<organism evidence="1 2">
    <name type="scientific">Chengkuizengella marina</name>
    <dbReference type="NCBI Taxonomy" id="2507566"/>
    <lineage>
        <taxon>Bacteria</taxon>
        <taxon>Bacillati</taxon>
        <taxon>Bacillota</taxon>
        <taxon>Bacilli</taxon>
        <taxon>Bacillales</taxon>
        <taxon>Paenibacillaceae</taxon>
        <taxon>Chengkuizengella</taxon>
    </lineage>
</organism>
<name>A0A6N9Q5S8_9BACL</name>
<comment type="caution">
    <text evidence="1">The sequence shown here is derived from an EMBL/GenBank/DDBJ whole genome shotgun (WGS) entry which is preliminary data.</text>
</comment>
<dbReference type="EMBL" id="SIJB01000030">
    <property type="protein sequence ID" value="NBI30182.1"/>
    <property type="molecule type" value="Genomic_DNA"/>
</dbReference>
<gene>
    <name evidence="1" type="ORF">ERL59_14620</name>
</gene>
<protein>
    <submittedName>
        <fullName evidence="1">Uncharacterized protein</fullName>
    </submittedName>
</protein>
<sequence>MTNHKYNEHENYASVKEIAELLEITSKKVPELITNLLNTLYSQKSASDMGKAVGTLYKELVDSGIPQEVAVQMAKDYMFSLKDVMKSFNDTHSEQQGE</sequence>
<reference evidence="1 2" key="1">
    <citation type="submission" date="2019-01" db="EMBL/GenBank/DDBJ databases">
        <title>Chengkuizengella sp. nov., isolated from deep-sea sediment of East Pacific Ocean.</title>
        <authorList>
            <person name="Yang J."/>
            <person name="Lai Q."/>
            <person name="Shao Z."/>
        </authorList>
    </citation>
    <scope>NUCLEOTIDE SEQUENCE [LARGE SCALE GENOMIC DNA]</scope>
    <source>
        <strain evidence="1 2">YPA3-1-1</strain>
    </source>
</reference>
<dbReference type="RefSeq" id="WP_160646993.1">
    <property type="nucleotide sequence ID" value="NZ_SIJB01000030.1"/>
</dbReference>
<accession>A0A6N9Q5S8</accession>
<dbReference type="AlphaFoldDB" id="A0A6N9Q5S8"/>